<reference evidence="3 4" key="2">
    <citation type="submission" date="2019-11" db="EMBL/GenBank/DDBJ databases">
        <title>A de novo genome assembly of a pear dwarfing rootstock.</title>
        <authorList>
            <person name="Wang F."/>
            <person name="Wang J."/>
            <person name="Li S."/>
            <person name="Zhang Y."/>
            <person name="Fang M."/>
            <person name="Ma L."/>
            <person name="Zhao Y."/>
            <person name="Jiang S."/>
        </authorList>
    </citation>
    <scope>NUCLEOTIDE SEQUENCE [LARGE SCALE GENOMIC DNA]</scope>
    <source>
        <strain evidence="3">S2</strain>
        <tissue evidence="3">Leaf</tissue>
    </source>
</reference>
<feature type="region of interest" description="Disordered" evidence="1">
    <location>
        <begin position="1"/>
        <end position="24"/>
    </location>
</feature>
<feature type="compositionally biased region" description="Basic and acidic residues" evidence="1">
    <location>
        <begin position="9"/>
        <end position="24"/>
    </location>
</feature>
<keyword evidence="2" id="KW-0472">Membrane</keyword>
<dbReference type="Proteomes" id="UP000327157">
    <property type="component" value="Unassembled WGS sequence"/>
</dbReference>
<protein>
    <submittedName>
        <fullName evidence="3">Uncharacterized protein</fullName>
    </submittedName>
</protein>
<proteinExistence type="predicted"/>
<keyword evidence="2" id="KW-0812">Transmembrane</keyword>
<dbReference type="PANTHER" id="PTHR31170:SF17">
    <property type="match status" value="1"/>
</dbReference>
<organism evidence="3 4">
    <name type="scientific">Pyrus ussuriensis x Pyrus communis</name>
    <dbReference type="NCBI Taxonomy" id="2448454"/>
    <lineage>
        <taxon>Eukaryota</taxon>
        <taxon>Viridiplantae</taxon>
        <taxon>Streptophyta</taxon>
        <taxon>Embryophyta</taxon>
        <taxon>Tracheophyta</taxon>
        <taxon>Spermatophyta</taxon>
        <taxon>Magnoliopsida</taxon>
        <taxon>eudicotyledons</taxon>
        <taxon>Gunneridae</taxon>
        <taxon>Pentapetalae</taxon>
        <taxon>rosids</taxon>
        <taxon>fabids</taxon>
        <taxon>Rosales</taxon>
        <taxon>Rosaceae</taxon>
        <taxon>Amygdaloideae</taxon>
        <taxon>Maleae</taxon>
        <taxon>Pyrus</taxon>
    </lineage>
</organism>
<dbReference type="InterPro" id="IPR004158">
    <property type="entry name" value="DUF247_pln"/>
</dbReference>
<dbReference type="Pfam" id="PF03140">
    <property type="entry name" value="DUF247"/>
    <property type="match status" value="1"/>
</dbReference>
<evidence type="ECO:0000313" key="4">
    <source>
        <dbReference type="Proteomes" id="UP000327157"/>
    </source>
</evidence>
<dbReference type="EMBL" id="SMOL01000032">
    <property type="protein sequence ID" value="KAB2634734.1"/>
    <property type="molecule type" value="Genomic_DNA"/>
</dbReference>
<keyword evidence="4" id="KW-1185">Reference proteome</keyword>
<evidence type="ECO:0000256" key="1">
    <source>
        <dbReference type="SAM" id="MobiDB-lite"/>
    </source>
</evidence>
<dbReference type="OrthoDB" id="1862127at2759"/>
<accession>A0A5N5IHJ5</accession>
<gene>
    <name evidence="3" type="ORF">D8674_041817</name>
</gene>
<evidence type="ECO:0000256" key="2">
    <source>
        <dbReference type="SAM" id="Phobius"/>
    </source>
</evidence>
<dbReference type="PANTHER" id="PTHR31170">
    <property type="entry name" value="BNAC04G53230D PROTEIN"/>
    <property type="match status" value="1"/>
</dbReference>
<evidence type="ECO:0000313" key="3">
    <source>
        <dbReference type="EMBL" id="KAB2634734.1"/>
    </source>
</evidence>
<feature type="transmembrane region" description="Helical" evidence="2">
    <location>
        <begin position="430"/>
        <end position="454"/>
    </location>
</feature>
<reference evidence="3 4" key="1">
    <citation type="submission" date="2019-09" db="EMBL/GenBank/DDBJ databases">
        <authorList>
            <person name="Ou C."/>
        </authorList>
    </citation>
    <scope>NUCLEOTIDE SEQUENCE [LARGE SCALE GENOMIC DNA]</scope>
    <source>
        <strain evidence="3">S2</strain>
        <tissue evidence="3">Leaf</tissue>
    </source>
</reference>
<name>A0A5N5IHJ5_9ROSA</name>
<dbReference type="AlphaFoldDB" id="A0A5N5IHJ5"/>
<sequence>MMTDSTDESNAKADHSIIQVEEERERIEREISHVGNQSWSGNEENEDELIASWIERKLPKESTEEPVHTCIFRVPTKHVRDNENAFVPQVVSIGPYHRRREKLQGMEQTKLRYLLRLLNRKPTPDTSLGKFVKEIRSREEFLRKCYEEKLYHLSSREFVEMMVVDGCFILELLRESVSPFPGRFSTFKNDLLLLENQLPWQVLDCLFNLTKTSEEISLYQLTLELSENMHYPFETGTLEIRHLLDAVRNSLFGSSCWKKREYSTDWSHWTPIPSATHLEETGVKFQPAYMKSQLDISFNIVNGVMKIPYMIIEDNTESLFRNLIVYEQCQLVGDYDTCPILSYFMLLSQLVKSTKDLLFLTQKEIIDTNLSVEDTVRFFDRLRYDTEHMKFFYSALALEVNQYYHSRSLRRWFAGIKRDYLYNPKSILSLLSNAVILALILTAIQTVYSVLAYYKQK</sequence>
<keyword evidence="2" id="KW-1133">Transmembrane helix</keyword>
<comment type="caution">
    <text evidence="3">The sequence shown here is derived from an EMBL/GenBank/DDBJ whole genome shotgun (WGS) entry which is preliminary data.</text>
</comment>